<reference evidence="1 2" key="1">
    <citation type="journal article" date="2023" name="Sci. Data">
        <title>Genome assembly of the Korean intertidal mud-creeper Batillaria attramentaria.</title>
        <authorList>
            <person name="Patra A.K."/>
            <person name="Ho P.T."/>
            <person name="Jun S."/>
            <person name="Lee S.J."/>
            <person name="Kim Y."/>
            <person name="Won Y.J."/>
        </authorList>
    </citation>
    <scope>NUCLEOTIDE SEQUENCE [LARGE SCALE GENOMIC DNA]</scope>
    <source>
        <strain evidence="1">Wonlab-2016</strain>
    </source>
</reference>
<dbReference type="Proteomes" id="UP001519460">
    <property type="component" value="Unassembled WGS sequence"/>
</dbReference>
<organism evidence="1 2">
    <name type="scientific">Batillaria attramentaria</name>
    <dbReference type="NCBI Taxonomy" id="370345"/>
    <lineage>
        <taxon>Eukaryota</taxon>
        <taxon>Metazoa</taxon>
        <taxon>Spiralia</taxon>
        <taxon>Lophotrochozoa</taxon>
        <taxon>Mollusca</taxon>
        <taxon>Gastropoda</taxon>
        <taxon>Caenogastropoda</taxon>
        <taxon>Sorbeoconcha</taxon>
        <taxon>Cerithioidea</taxon>
        <taxon>Batillariidae</taxon>
        <taxon>Batillaria</taxon>
    </lineage>
</organism>
<keyword evidence="2" id="KW-1185">Reference proteome</keyword>
<dbReference type="EMBL" id="JACVVK020000045">
    <property type="protein sequence ID" value="KAK7499230.1"/>
    <property type="molecule type" value="Genomic_DNA"/>
</dbReference>
<dbReference type="AlphaFoldDB" id="A0ABD0LIN3"/>
<evidence type="ECO:0000313" key="2">
    <source>
        <dbReference type="Proteomes" id="UP001519460"/>
    </source>
</evidence>
<accession>A0ABD0LIN3</accession>
<evidence type="ECO:0000313" key="1">
    <source>
        <dbReference type="EMBL" id="KAK7499230.1"/>
    </source>
</evidence>
<proteinExistence type="predicted"/>
<protein>
    <submittedName>
        <fullName evidence="1">Uncharacterized protein</fullName>
    </submittedName>
</protein>
<name>A0ABD0LIN3_9CAEN</name>
<sequence>MYMSAAVQEMFMCKACTVDTLSAHKGKLKYIEEEIPSSPTSPSNAPKDVSSAARQAAVLLPLHTQTKVFLWYRLGQKGSRKVYKFSSGGRKRDSMCQFGQQALVTTSSDPPGESKGVCSAILYTLAAAMCVHLGLASSAVCPELSCGERLDYFCVGCWIPVAWCD</sequence>
<gene>
    <name evidence="1" type="ORF">BaRGS_00009490</name>
</gene>
<comment type="caution">
    <text evidence="1">The sequence shown here is derived from an EMBL/GenBank/DDBJ whole genome shotgun (WGS) entry which is preliminary data.</text>
</comment>